<reference evidence="2 3" key="1">
    <citation type="journal article" date="2024" name="Nat. Commun.">
        <title>Phylogenomics reveals the evolutionary origins of lichenization in chlorophyte algae.</title>
        <authorList>
            <person name="Puginier C."/>
            <person name="Libourel C."/>
            <person name="Otte J."/>
            <person name="Skaloud P."/>
            <person name="Haon M."/>
            <person name="Grisel S."/>
            <person name="Petersen M."/>
            <person name="Berrin J.G."/>
            <person name="Delaux P.M."/>
            <person name="Dal Grande F."/>
            <person name="Keller J."/>
        </authorList>
    </citation>
    <scope>NUCLEOTIDE SEQUENCE [LARGE SCALE GENOMIC DNA]</scope>
    <source>
        <strain evidence="2 3">SAG 2145</strain>
    </source>
</reference>
<sequence>MAHPEASSSSSSSGTPASPSLPVKEDWCLMQSRQGRYYFLKMQNCRIENNIPDGLSSSSQAYIIAEKLMEVHGGKLHLICDRKNSDWDMANNLKGLTDELAQLRQESKAERAGQGRKHILQSIQKGMDGVQAQINAAGPADRHAQDVLDLSGLNLQEAARLLKPYVTQPHQVYGFDGAYMDDHHPPFLPVFSTVKVLKEKTRKKIKKNSSKQRQILFRMQSGSRAGKSRFLEELRRRQEHYNHPNTPDYQDYGRGFVIDLSFNGNADPYEAQRDGKLLASQLLGQRIFARHFLSCSLDTLYSILLDRCPRWHDFLSRLTLLPVMKSLRQYLIAQRLEQYDTAAEEVHMILAVDDLQMLESAAAQSGAAAVGLGIVNAIQGWCVGSSLHSGDIWFAMLVGTGLAFCNYTLTAKFDIIDLVLPPLSEPGRRQLLEQYELPGGELPSGAVERALDQDCALQSLCDGTLGIPGAITVLAEAATNHYNNGHMLGMEAITKELTLEQLQQGMGLFFVTPAPAHLRNLHMPQQYSLLLPIGWSENLSQRARNQKASLPPP</sequence>
<evidence type="ECO:0000313" key="3">
    <source>
        <dbReference type="Proteomes" id="UP001438707"/>
    </source>
</evidence>
<comment type="caution">
    <text evidence="2">The sequence shown here is derived from an EMBL/GenBank/DDBJ whole genome shotgun (WGS) entry which is preliminary data.</text>
</comment>
<protein>
    <submittedName>
        <fullName evidence="2">Uncharacterized protein</fullName>
    </submittedName>
</protein>
<dbReference type="EMBL" id="JALJOS010000071">
    <property type="protein sequence ID" value="KAK9817416.1"/>
    <property type="molecule type" value="Genomic_DNA"/>
</dbReference>
<feature type="compositionally biased region" description="Low complexity" evidence="1">
    <location>
        <begin position="1"/>
        <end position="20"/>
    </location>
</feature>
<dbReference type="Proteomes" id="UP001438707">
    <property type="component" value="Unassembled WGS sequence"/>
</dbReference>
<evidence type="ECO:0000256" key="1">
    <source>
        <dbReference type="SAM" id="MobiDB-lite"/>
    </source>
</evidence>
<proteinExistence type="predicted"/>
<dbReference type="AlphaFoldDB" id="A0AAW1Q682"/>
<organism evidence="2 3">
    <name type="scientific">Apatococcus lobatus</name>
    <dbReference type="NCBI Taxonomy" id="904363"/>
    <lineage>
        <taxon>Eukaryota</taxon>
        <taxon>Viridiplantae</taxon>
        <taxon>Chlorophyta</taxon>
        <taxon>core chlorophytes</taxon>
        <taxon>Trebouxiophyceae</taxon>
        <taxon>Chlorellales</taxon>
        <taxon>Chlorellaceae</taxon>
        <taxon>Apatococcus</taxon>
    </lineage>
</organism>
<keyword evidence="3" id="KW-1185">Reference proteome</keyword>
<gene>
    <name evidence="2" type="ORF">WJX74_007232</name>
</gene>
<evidence type="ECO:0000313" key="2">
    <source>
        <dbReference type="EMBL" id="KAK9817416.1"/>
    </source>
</evidence>
<feature type="region of interest" description="Disordered" evidence="1">
    <location>
        <begin position="1"/>
        <end position="22"/>
    </location>
</feature>
<name>A0AAW1Q682_9CHLO</name>
<accession>A0AAW1Q682</accession>